<dbReference type="GO" id="GO:0005524">
    <property type="term" value="F:ATP binding"/>
    <property type="evidence" value="ECO:0007669"/>
    <property type="project" value="UniProtKB-KW"/>
</dbReference>
<dbReference type="CDD" id="cd03255">
    <property type="entry name" value="ABC_MJ0796_LolCDE_FtsE"/>
    <property type="match status" value="1"/>
</dbReference>
<dbReference type="PANTHER" id="PTHR42798:SF7">
    <property type="entry name" value="ALPHA-D-RIBOSE 1-METHYLPHOSPHONATE 5-TRIPHOSPHATE SYNTHASE SUBUNIT PHNL"/>
    <property type="match status" value="1"/>
</dbReference>
<evidence type="ECO:0000259" key="6">
    <source>
        <dbReference type="PROSITE" id="PS50893"/>
    </source>
</evidence>
<evidence type="ECO:0000256" key="4">
    <source>
        <dbReference type="ARBA" id="ARBA00022840"/>
    </source>
</evidence>
<dbReference type="SMART" id="SM00382">
    <property type="entry name" value="AAA"/>
    <property type="match status" value="1"/>
</dbReference>
<dbReference type="SUPFAM" id="SSF52540">
    <property type="entry name" value="P-loop containing nucleoside triphosphate hydrolases"/>
    <property type="match status" value="1"/>
</dbReference>
<evidence type="ECO:0000313" key="7">
    <source>
        <dbReference type="EMBL" id="GEK28234.1"/>
    </source>
</evidence>
<organism evidence="8 9">
    <name type="scientific">Furfurilactobacillus siliginis</name>
    <dbReference type="NCBI Taxonomy" id="348151"/>
    <lineage>
        <taxon>Bacteria</taxon>
        <taxon>Bacillati</taxon>
        <taxon>Bacillota</taxon>
        <taxon>Bacilli</taxon>
        <taxon>Lactobacillales</taxon>
        <taxon>Lactobacillaceae</taxon>
        <taxon>Furfurilactobacillus</taxon>
    </lineage>
</organism>
<dbReference type="RefSeq" id="WP_057810623.1">
    <property type="nucleotide sequence ID" value="NZ_BJUD01000006.1"/>
</dbReference>
<evidence type="ECO:0000313" key="8">
    <source>
        <dbReference type="EMBL" id="KRN95461.1"/>
    </source>
</evidence>
<evidence type="ECO:0000313" key="10">
    <source>
        <dbReference type="Proteomes" id="UP000321429"/>
    </source>
</evidence>
<name>A0A0R2L6C6_9LACO</name>
<evidence type="ECO:0000256" key="1">
    <source>
        <dbReference type="ARBA" id="ARBA00005417"/>
    </source>
</evidence>
<comment type="similarity">
    <text evidence="1">Belongs to the ABC transporter superfamily.</text>
</comment>
<dbReference type="STRING" id="348151.IV55_GL001921"/>
<dbReference type="GO" id="GO:0098796">
    <property type="term" value="C:membrane protein complex"/>
    <property type="evidence" value="ECO:0007669"/>
    <property type="project" value="UniProtKB-ARBA"/>
</dbReference>
<dbReference type="EMBL" id="BJUD01000006">
    <property type="protein sequence ID" value="GEK28234.1"/>
    <property type="molecule type" value="Genomic_DNA"/>
</dbReference>
<protein>
    <submittedName>
        <fullName evidence="8">ABC superfamily ATP binding cassette transporter, ABC protein</fullName>
    </submittedName>
    <submittedName>
        <fullName evidence="7">ABC transporter ATP-binding protein</fullName>
    </submittedName>
</protein>
<evidence type="ECO:0000256" key="3">
    <source>
        <dbReference type="ARBA" id="ARBA00022741"/>
    </source>
</evidence>
<dbReference type="GO" id="GO:0022857">
    <property type="term" value="F:transmembrane transporter activity"/>
    <property type="evidence" value="ECO:0007669"/>
    <property type="project" value="UniProtKB-ARBA"/>
</dbReference>
<dbReference type="PATRIC" id="fig|348151.3.peg.1974"/>
<evidence type="ECO:0000256" key="5">
    <source>
        <dbReference type="ARBA" id="ARBA00022970"/>
    </source>
</evidence>
<keyword evidence="2" id="KW-0813">Transport</keyword>
<dbReference type="OrthoDB" id="9791546at2"/>
<dbReference type="InterPro" id="IPR003593">
    <property type="entry name" value="AAA+_ATPase"/>
</dbReference>
<dbReference type="AlphaFoldDB" id="A0A0R2L6C6"/>
<reference evidence="7 10" key="2">
    <citation type="submission" date="2019-07" db="EMBL/GenBank/DDBJ databases">
        <title>Whole genome shotgun sequence of Lactobacillus siliginis NBRC 101315.</title>
        <authorList>
            <person name="Hosoyama A."/>
            <person name="Uohara A."/>
            <person name="Ohji S."/>
            <person name="Ichikawa N."/>
        </authorList>
    </citation>
    <scope>NUCLEOTIDE SEQUENCE [LARGE SCALE GENOMIC DNA]</scope>
    <source>
        <strain evidence="7 10">NBRC 101315</strain>
    </source>
</reference>
<dbReference type="PANTHER" id="PTHR42798">
    <property type="entry name" value="LIPOPROTEIN-RELEASING SYSTEM ATP-BINDING PROTEIN LOLD"/>
    <property type="match status" value="1"/>
</dbReference>
<comment type="caution">
    <text evidence="8">The sequence shown here is derived from an EMBL/GenBank/DDBJ whole genome shotgun (WGS) entry which is preliminary data.</text>
</comment>
<keyword evidence="9" id="KW-1185">Reference proteome</keyword>
<dbReference type="PROSITE" id="PS50893">
    <property type="entry name" value="ABC_TRANSPORTER_2"/>
    <property type="match status" value="1"/>
</dbReference>
<evidence type="ECO:0000256" key="2">
    <source>
        <dbReference type="ARBA" id="ARBA00022448"/>
    </source>
</evidence>
<proteinExistence type="inferred from homology"/>
<dbReference type="GO" id="GO:0016887">
    <property type="term" value="F:ATP hydrolysis activity"/>
    <property type="evidence" value="ECO:0007669"/>
    <property type="project" value="InterPro"/>
</dbReference>
<feature type="domain" description="ABC transporter" evidence="6">
    <location>
        <begin position="7"/>
        <end position="247"/>
    </location>
</feature>
<sequence length="252" mass="27628">MQTTPIVDVKNLQKIYGAKKEKQYEALTDINFAVAPGEFVGIMGPSGSGKTTLLNLLSTLDVPTAGSVRINNQEVSHLKGKQLADFRAQQVGFIFQDFNLLESLTARENISLPLSLQDVPRSKTVAAVEEVAQTLSIADLLDKYPAELSGGQKQRVAAARALVHHPAIIMGDEPTGALDSKSARELLDLLSNINQQQNVPVLLVTHDPFSASFCDRILFIQDGRIKQELSRQGQARKDFYGQILEQLGTFEQ</sequence>
<keyword evidence="4 7" id="KW-0067">ATP-binding</keyword>
<dbReference type="InterPro" id="IPR017911">
    <property type="entry name" value="MacB-like_ATP-bd"/>
</dbReference>
<dbReference type="InterPro" id="IPR027417">
    <property type="entry name" value="P-loop_NTPase"/>
</dbReference>
<evidence type="ECO:0000313" key="9">
    <source>
        <dbReference type="Proteomes" id="UP000051139"/>
    </source>
</evidence>
<keyword evidence="5" id="KW-0029">Amino-acid transport</keyword>
<reference evidence="8 9" key="1">
    <citation type="journal article" date="2015" name="Genome Announc.">
        <title>Expanding the biotechnology potential of lactobacilli through comparative genomics of 213 strains and associated genera.</title>
        <authorList>
            <person name="Sun Z."/>
            <person name="Harris H.M."/>
            <person name="McCann A."/>
            <person name="Guo C."/>
            <person name="Argimon S."/>
            <person name="Zhang W."/>
            <person name="Yang X."/>
            <person name="Jeffery I.B."/>
            <person name="Cooney J.C."/>
            <person name="Kagawa T.F."/>
            <person name="Liu W."/>
            <person name="Song Y."/>
            <person name="Salvetti E."/>
            <person name="Wrobel A."/>
            <person name="Rasinkangas P."/>
            <person name="Parkhill J."/>
            <person name="Rea M.C."/>
            <person name="O'Sullivan O."/>
            <person name="Ritari J."/>
            <person name="Douillard F.P."/>
            <person name="Paul Ross R."/>
            <person name="Yang R."/>
            <person name="Briner A.E."/>
            <person name="Felis G.E."/>
            <person name="de Vos W.M."/>
            <person name="Barrangou R."/>
            <person name="Klaenhammer T.R."/>
            <person name="Caufield P.W."/>
            <person name="Cui Y."/>
            <person name="Zhang H."/>
            <person name="O'Toole P.W."/>
        </authorList>
    </citation>
    <scope>NUCLEOTIDE SEQUENCE [LARGE SCALE GENOMIC DNA]</scope>
    <source>
        <strain evidence="8 9">DSM 22696</strain>
    </source>
</reference>
<dbReference type="Proteomes" id="UP000051139">
    <property type="component" value="Unassembled WGS sequence"/>
</dbReference>
<dbReference type="Proteomes" id="UP000321429">
    <property type="component" value="Unassembled WGS sequence"/>
</dbReference>
<dbReference type="GO" id="GO:0006865">
    <property type="term" value="P:amino acid transport"/>
    <property type="evidence" value="ECO:0007669"/>
    <property type="project" value="UniProtKB-KW"/>
</dbReference>
<gene>
    <name evidence="8" type="ORF">IV55_GL001921</name>
    <name evidence="7" type="ORF">LSI01_05450</name>
</gene>
<dbReference type="Pfam" id="PF00005">
    <property type="entry name" value="ABC_tran"/>
    <property type="match status" value="1"/>
</dbReference>
<dbReference type="InterPro" id="IPR003439">
    <property type="entry name" value="ABC_transporter-like_ATP-bd"/>
</dbReference>
<dbReference type="EMBL" id="JQCB01000008">
    <property type="protein sequence ID" value="KRN95461.1"/>
    <property type="molecule type" value="Genomic_DNA"/>
</dbReference>
<accession>A0A0R2L6C6</accession>
<dbReference type="FunFam" id="3.40.50.300:FF:000032">
    <property type="entry name" value="Export ABC transporter ATP-binding protein"/>
    <property type="match status" value="1"/>
</dbReference>
<dbReference type="Gene3D" id="3.40.50.300">
    <property type="entry name" value="P-loop containing nucleotide triphosphate hydrolases"/>
    <property type="match status" value="1"/>
</dbReference>
<keyword evidence="3" id="KW-0547">Nucleotide-binding</keyword>